<protein>
    <recommendedName>
        <fullName evidence="6">Serine/threonine-protein phosphatase 2A 55 kDa regulatory subunit B</fullName>
    </recommendedName>
</protein>
<dbReference type="InterPro" id="IPR015943">
    <property type="entry name" value="WD40/YVTN_repeat-like_dom_sf"/>
</dbReference>
<evidence type="ECO:0000256" key="2">
    <source>
        <dbReference type="ARBA" id="ARBA00022574"/>
    </source>
</evidence>
<comment type="similarity">
    <text evidence="1">Belongs to the phosphatase 2A regulatory subunit B family.</text>
</comment>
<name>A0A7J8XT39_GOSAI</name>
<dbReference type="PROSITE" id="PS01024">
    <property type="entry name" value="PR55_1"/>
    <property type="match status" value="1"/>
</dbReference>
<organism evidence="4 5">
    <name type="scientific">Gossypium aridum</name>
    <name type="common">American cotton</name>
    <name type="synonym">Erioxylum aridum</name>
    <dbReference type="NCBI Taxonomy" id="34290"/>
    <lineage>
        <taxon>Eukaryota</taxon>
        <taxon>Viridiplantae</taxon>
        <taxon>Streptophyta</taxon>
        <taxon>Embryophyta</taxon>
        <taxon>Tracheophyta</taxon>
        <taxon>Spermatophyta</taxon>
        <taxon>Magnoliopsida</taxon>
        <taxon>eudicotyledons</taxon>
        <taxon>Gunneridae</taxon>
        <taxon>Pentapetalae</taxon>
        <taxon>rosids</taxon>
        <taxon>malvids</taxon>
        <taxon>Malvales</taxon>
        <taxon>Malvaceae</taxon>
        <taxon>Malvoideae</taxon>
        <taxon>Gossypium</taxon>
    </lineage>
</organism>
<dbReference type="InterPro" id="IPR000009">
    <property type="entry name" value="PP2A_PR55"/>
</dbReference>
<dbReference type="SUPFAM" id="SSF50978">
    <property type="entry name" value="WD40 repeat-like"/>
    <property type="match status" value="1"/>
</dbReference>
<dbReference type="GO" id="GO:0000159">
    <property type="term" value="C:protein phosphatase type 2A complex"/>
    <property type="evidence" value="ECO:0007669"/>
    <property type="project" value="InterPro"/>
</dbReference>
<dbReference type="Proteomes" id="UP000593577">
    <property type="component" value="Unassembled WGS sequence"/>
</dbReference>
<gene>
    <name evidence="4" type="ORF">Goari_008140</name>
</gene>
<dbReference type="GO" id="GO:0019888">
    <property type="term" value="F:protein phosphatase regulator activity"/>
    <property type="evidence" value="ECO:0007669"/>
    <property type="project" value="InterPro"/>
</dbReference>
<dbReference type="AlphaFoldDB" id="A0A7J8XT39"/>
<proteinExistence type="inferred from homology"/>
<dbReference type="PRINTS" id="PR00600">
    <property type="entry name" value="PP2APR55"/>
</dbReference>
<dbReference type="FunFam" id="2.130.10.10:FF:000609">
    <property type="entry name" value="Serine/threonine-protein phosphatase 2A 55 kDa regulatory subunit B"/>
    <property type="match status" value="1"/>
</dbReference>
<reference evidence="4 5" key="1">
    <citation type="journal article" date="2019" name="Genome Biol. Evol.">
        <title>Insights into the evolution of the New World diploid cottons (Gossypium, subgenus Houzingenia) based on genome sequencing.</title>
        <authorList>
            <person name="Grover C.E."/>
            <person name="Arick M.A. 2nd"/>
            <person name="Thrash A."/>
            <person name="Conover J.L."/>
            <person name="Sanders W.S."/>
            <person name="Peterson D.G."/>
            <person name="Frelichowski J.E."/>
            <person name="Scheffler J.A."/>
            <person name="Scheffler B.E."/>
            <person name="Wendel J.F."/>
        </authorList>
    </citation>
    <scope>NUCLEOTIDE SEQUENCE [LARGE SCALE GENOMIC DNA]</scope>
    <source>
        <strain evidence="4">185</strain>
        <tissue evidence="4">Leaf</tissue>
    </source>
</reference>
<feature type="non-terminal residue" evidence="4">
    <location>
        <position position="226"/>
    </location>
</feature>
<evidence type="ECO:0000313" key="5">
    <source>
        <dbReference type="Proteomes" id="UP000593577"/>
    </source>
</evidence>
<dbReference type="Gene3D" id="2.130.10.10">
    <property type="entry name" value="YVTN repeat-like/Quinoprotein amine dehydrogenase"/>
    <property type="match status" value="1"/>
</dbReference>
<dbReference type="EMBL" id="JABFAA010000009">
    <property type="protein sequence ID" value="MBA0690468.1"/>
    <property type="molecule type" value="Genomic_DNA"/>
</dbReference>
<sequence length="226" mass="25554">MNNGGAKTAVASVGAPQPLDWKFSQVFGERTAGEEVQEVDIISAIEFDGTGDHLATGDRGGRVVLFERTDTRDYAGHWRDLEKMDYPMNRHPEFRYKTEFQSHEPEFDYLKSLEIEEKINKIRWCQSANGALFLLSTNDKTIKFWKVQEKKVKKVCDMNVDSSKAMGNGPIVDSSISTSSKQFIENGGCIRNDFSFPTGGFPSLRLPVVVSNPECLFLRITIKHFF</sequence>
<evidence type="ECO:0000313" key="4">
    <source>
        <dbReference type="EMBL" id="MBA0690468.1"/>
    </source>
</evidence>
<dbReference type="InterPro" id="IPR036322">
    <property type="entry name" value="WD40_repeat_dom_sf"/>
</dbReference>
<dbReference type="PANTHER" id="PTHR11871">
    <property type="entry name" value="PROTEIN PHOSPHATASE PP2A REGULATORY SUBUNIT B"/>
    <property type="match status" value="1"/>
</dbReference>
<dbReference type="InterPro" id="IPR018067">
    <property type="entry name" value="PP2A_PR55_CS"/>
</dbReference>
<evidence type="ECO:0008006" key="6">
    <source>
        <dbReference type="Google" id="ProtNLM"/>
    </source>
</evidence>
<keyword evidence="5" id="KW-1185">Reference proteome</keyword>
<comment type="caution">
    <text evidence="4">The sequence shown here is derived from an EMBL/GenBank/DDBJ whole genome shotgun (WGS) entry which is preliminary data.</text>
</comment>
<evidence type="ECO:0000256" key="1">
    <source>
        <dbReference type="ARBA" id="ARBA00008259"/>
    </source>
</evidence>
<keyword evidence="2" id="KW-0853">WD repeat</keyword>
<evidence type="ECO:0000256" key="3">
    <source>
        <dbReference type="ARBA" id="ARBA00022737"/>
    </source>
</evidence>
<accession>A0A7J8XT39</accession>
<keyword evidence="3" id="KW-0677">Repeat</keyword>